<sequence>MPFSTRIPVPCAPRRRANKLLHFYKEGEMPFHTRITVPAAP</sequence>
<gene>
    <name evidence="1" type="ORF">T11_4515</name>
</gene>
<protein>
    <submittedName>
        <fullName evidence="1">Uncharacterized protein</fullName>
    </submittedName>
</protein>
<evidence type="ECO:0000313" key="1">
    <source>
        <dbReference type="EMBL" id="KRY93977.1"/>
    </source>
</evidence>
<organism evidence="1 2">
    <name type="scientific">Trichinella zimbabwensis</name>
    <dbReference type="NCBI Taxonomy" id="268475"/>
    <lineage>
        <taxon>Eukaryota</taxon>
        <taxon>Metazoa</taxon>
        <taxon>Ecdysozoa</taxon>
        <taxon>Nematoda</taxon>
        <taxon>Enoplea</taxon>
        <taxon>Dorylaimia</taxon>
        <taxon>Trichinellida</taxon>
        <taxon>Trichinellidae</taxon>
        <taxon>Trichinella</taxon>
    </lineage>
</organism>
<reference evidence="1 2" key="1">
    <citation type="submission" date="2015-01" db="EMBL/GenBank/DDBJ databases">
        <title>Evolution of Trichinella species and genotypes.</title>
        <authorList>
            <person name="Korhonen P.K."/>
            <person name="Edoardo P."/>
            <person name="Giuseppe L.R."/>
            <person name="Gasser R.B."/>
        </authorList>
    </citation>
    <scope>NUCLEOTIDE SEQUENCE [LARGE SCALE GENOMIC DNA]</scope>
    <source>
        <strain evidence="1">ISS1029</strain>
    </source>
</reference>
<keyword evidence="2" id="KW-1185">Reference proteome</keyword>
<evidence type="ECO:0000313" key="2">
    <source>
        <dbReference type="Proteomes" id="UP000055024"/>
    </source>
</evidence>
<proteinExistence type="predicted"/>
<dbReference type="Proteomes" id="UP000055024">
    <property type="component" value="Unassembled WGS sequence"/>
</dbReference>
<dbReference type="EMBL" id="JYDP01005814">
    <property type="protein sequence ID" value="KRY93977.1"/>
    <property type="molecule type" value="Genomic_DNA"/>
</dbReference>
<name>A0A0V1G6T1_9BILA</name>
<dbReference type="AlphaFoldDB" id="A0A0V1G6T1"/>
<accession>A0A0V1G6T1</accession>
<comment type="caution">
    <text evidence="1">The sequence shown here is derived from an EMBL/GenBank/DDBJ whole genome shotgun (WGS) entry which is preliminary data.</text>
</comment>